<dbReference type="PANTHER" id="PTHR34298">
    <property type="entry name" value="SEGREGATION AND CONDENSATION PROTEIN B"/>
    <property type="match status" value="1"/>
</dbReference>
<evidence type="ECO:0000313" key="7">
    <source>
        <dbReference type="Proteomes" id="UP000274350"/>
    </source>
</evidence>
<dbReference type="OrthoDB" id="9806226at2"/>
<dbReference type="KEGG" id="upi:EJG51_006855"/>
<evidence type="ECO:0000256" key="3">
    <source>
        <dbReference type="ARBA" id="ARBA00022829"/>
    </source>
</evidence>
<organism evidence="6 7">
    <name type="scientific">Undibacterium piscinae</name>
    <dbReference type="NCBI Taxonomy" id="2495591"/>
    <lineage>
        <taxon>Bacteria</taxon>
        <taxon>Pseudomonadati</taxon>
        <taxon>Pseudomonadota</taxon>
        <taxon>Betaproteobacteria</taxon>
        <taxon>Burkholderiales</taxon>
        <taxon>Oxalobacteraceae</taxon>
        <taxon>Undibacterium</taxon>
    </lineage>
</organism>
<evidence type="ECO:0000256" key="1">
    <source>
        <dbReference type="ARBA" id="ARBA00022490"/>
    </source>
</evidence>
<dbReference type="Pfam" id="PF04079">
    <property type="entry name" value="SMC_ScpB"/>
    <property type="match status" value="1"/>
</dbReference>
<dbReference type="AlphaFoldDB" id="A0A6M4A3V5"/>
<dbReference type="Proteomes" id="UP000274350">
    <property type="component" value="Chromosome"/>
</dbReference>
<dbReference type="InterPro" id="IPR036390">
    <property type="entry name" value="WH_DNA-bd_sf"/>
</dbReference>
<evidence type="ECO:0000256" key="2">
    <source>
        <dbReference type="ARBA" id="ARBA00022618"/>
    </source>
</evidence>
<protein>
    <submittedName>
        <fullName evidence="6">SMC-Scp complex subunit ScpB</fullName>
    </submittedName>
</protein>
<dbReference type="PANTHER" id="PTHR34298:SF2">
    <property type="entry name" value="SEGREGATION AND CONDENSATION PROTEIN B"/>
    <property type="match status" value="1"/>
</dbReference>
<dbReference type="GO" id="GO:0051304">
    <property type="term" value="P:chromosome separation"/>
    <property type="evidence" value="ECO:0007669"/>
    <property type="project" value="InterPro"/>
</dbReference>
<evidence type="ECO:0000256" key="4">
    <source>
        <dbReference type="ARBA" id="ARBA00023306"/>
    </source>
</evidence>
<evidence type="ECO:0000313" key="6">
    <source>
        <dbReference type="EMBL" id="QJQ05618.1"/>
    </source>
</evidence>
<dbReference type="SUPFAM" id="SSF46785">
    <property type="entry name" value="Winged helix' DNA-binding domain"/>
    <property type="match status" value="2"/>
</dbReference>
<keyword evidence="3" id="KW-0159">Chromosome partition</keyword>
<dbReference type="EMBL" id="CP051152">
    <property type="protein sequence ID" value="QJQ05618.1"/>
    <property type="molecule type" value="Genomic_DNA"/>
</dbReference>
<dbReference type="InterPro" id="IPR005234">
    <property type="entry name" value="ScpB_csome_segregation"/>
</dbReference>
<keyword evidence="2" id="KW-0132">Cell division</keyword>
<feature type="region of interest" description="Disordered" evidence="5">
    <location>
        <begin position="255"/>
        <end position="279"/>
    </location>
</feature>
<dbReference type="InterPro" id="IPR036388">
    <property type="entry name" value="WH-like_DNA-bd_sf"/>
</dbReference>
<accession>A0A6M4A3V5</accession>
<dbReference type="NCBIfam" id="TIGR00281">
    <property type="entry name" value="SMC-Scp complex subunit ScpB"/>
    <property type="match status" value="1"/>
</dbReference>
<dbReference type="GO" id="GO:0051301">
    <property type="term" value="P:cell division"/>
    <property type="evidence" value="ECO:0007669"/>
    <property type="project" value="UniProtKB-KW"/>
</dbReference>
<keyword evidence="4" id="KW-0131">Cell cycle</keyword>
<evidence type="ECO:0000256" key="5">
    <source>
        <dbReference type="SAM" id="MobiDB-lite"/>
    </source>
</evidence>
<reference evidence="6 7" key="1">
    <citation type="journal article" date="2019" name="Int. J. Syst. Evol. Microbiol.">
        <title>Undibacterium piscinae sp. nov., isolated from Korean shiner intestine.</title>
        <authorList>
            <person name="Lee S.Y."/>
            <person name="Kang W."/>
            <person name="Kim P.S."/>
            <person name="Kim H.S."/>
            <person name="Sung H."/>
            <person name="Shin N.R."/>
            <person name="Whon T.W."/>
            <person name="Yun J.H."/>
            <person name="Lee J.Y."/>
            <person name="Lee J.Y."/>
            <person name="Jung M.J."/>
            <person name="Jeong Y.S."/>
            <person name="Tak E.J."/>
            <person name="Han J.E."/>
            <person name="Hyun D.W."/>
            <person name="Kang M.S."/>
            <person name="Lee K.E."/>
            <person name="Lee B.H."/>
            <person name="Bae J.W."/>
        </authorList>
    </citation>
    <scope>NUCLEOTIDE SEQUENCE [LARGE SCALE GENOMIC DNA]</scope>
    <source>
        <strain evidence="6 7">S11R28</strain>
    </source>
</reference>
<sequence length="279" mass="30503">MNTAEAKRVLETALLCAHEPLTVNVMKRLFQDADGHADVVGADTIKSMLESLRKDWSDKGIELVGLSTGWRFQSRPEMRVFIDRLNPEKPPKYSRATLETLAIITYRQPVTRGDIEEIRGVTVASQMIKTLEDRGWIESIGYRDVPGRPALFATTKQFLSDLGLSSLDQLPPLQQVGGQDVVEQSVPELGALAVNMFEDGESDSLAQNGNKITAQELSGDVLAGTAPMQIDAEIEIATANDVLEDDVAMIAAPNNDMQPEAEIADGGSHFNSESKNEHK</sequence>
<name>A0A6M4A3V5_9BURK</name>
<proteinExistence type="predicted"/>
<dbReference type="Gene3D" id="1.10.10.10">
    <property type="entry name" value="Winged helix-like DNA-binding domain superfamily/Winged helix DNA-binding domain"/>
    <property type="match status" value="2"/>
</dbReference>
<gene>
    <name evidence="6" type="primary">scpB</name>
    <name evidence="6" type="ORF">EJG51_006855</name>
</gene>
<keyword evidence="7" id="KW-1185">Reference proteome</keyword>
<keyword evidence="1" id="KW-0963">Cytoplasm</keyword>